<dbReference type="OrthoDB" id="10612464at2759"/>
<sequence>MRLKKGRFPSSDAFQHESKLTQISWSLHRELGTYDFHLGSPRLARGSIATKDAGGELRMTAQLLKADCCNDAARLLKGARLSAIGRMALRDKRWAALATLRRTGVRAAASGSSQGGTRDRETSFFISESLQKRHPGRHDPLDLGTQVPATVVRHRGQVEWAEEGQQLQPLASKLGRAAIARNILGPGATALQEDLGYKRTEIHVENLLQGLAQVLYSEPEDDDAPDAAASAERQKPLALRGAAQAPEAAADLDWGSLLGALGSSQELQWGFWGSWGVGRVEMVEVRSDNSRQAIKQWVAGQLGGRHCMLVLEQGCAETLLLPSASETLATCGTYEPHAVVGRSDLRGGAVLNVLSGLFAEVLEEALEQCLREIGPSALAEVLEGFLFGDLADGPGPPPKLLGESSLPRGDPRVDRVSDLSPDQASVCQRFPADSEGDDRGLCAVLGPSASLNPVAPVQKPVAGEPRPEADVDEGADAAAVSASSDECTKVQASPASSGPKVSEQPNKEKRCTKALAVLHEALSAQAPSGPSGGRSGNGHPWVCEFLAWQLETALSEEVKLTGAGASEGPPMHKDVASPEQRSYRARLRRLLQGLRLEANRPLVAKLFEGKLSPQEFLSAEEGGALLPAEMRERRRQLEEEAAERAAAEARAVRAASALPFFSEKIQCQGCSNWGVRYDRIPHAGGHHKLGKTAGLGGTDYARLVVQCEKCGLSWRTDEPP</sequence>
<dbReference type="AlphaFoldDB" id="A0A1Q9D0N7"/>
<dbReference type="InterPro" id="IPR003618">
    <property type="entry name" value="TFIIS_cen_dom"/>
</dbReference>
<organism evidence="3 4">
    <name type="scientific">Symbiodinium microadriaticum</name>
    <name type="common">Dinoflagellate</name>
    <name type="synonym">Zooxanthella microadriatica</name>
    <dbReference type="NCBI Taxonomy" id="2951"/>
    <lineage>
        <taxon>Eukaryota</taxon>
        <taxon>Sar</taxon>
        <taxon>Alveolata</taxon>
        <taxon>Dinophyceae</taxon>
        <taxon>Suessiales</taxon>
        <taxon>Symbiodiniaceae</taxon>
        <taxon>Symbiodinium</taxon>
    </lineage>
</organism>
<evidence type="ECO:0000259" key="2">
    <source>
        <dbReference type="Pfam" id="PF07500"/>
    </source>
</evidence>
<name>A0A1Q9D0N7_SYMMI</name>
<feature type="domain" description="TFIIS central" evidence="2">
    <location>
        <begin position="512"/>
        <end position="644"/>
    </location>
</feature>
<feature type="compositionally biased region" description="Low complexity" evidence="1">
    <location>
        <begin position="476"/>
        <end position="485"/>
    </location>
</feature>
<dbReference type="Pfam" id="PF07500">
    <property type="entry name" value="TFIIS_M"/>
    <property type="match status" value="1"/>
</dbReference>
<reference evidence="3 4" key="1">
    <citation type="submission" date="2016-02" db="EMBL/GenBank/DDBJ databases">
        <title>Genome analysis of coral dinoflagellate symbionts highlights evolutionary adaptations to a symbiotic lifestyle.</title>
        <authorList>
            <person name="Aranda M."/>
            <person name="Li Y."/>
            <person name="Liew Y.J."/>
            <person name="Baumgarten S."/>
            <person name="Simakov O."/>
            <person name="Wilson M."/>
            <person name="Piel J."/>
            <person name="Ashoor H."/>
            <person name="Bougouffa S."/>
            <person name="Bajic V.B."/>
            <person name="Ryu T."/>
            <person name="Ravasi T."/>
            <person name="Bayer T."/>
            <person name="Micklem G."/>
            <person name="Kim H."/>
            <person name="Bhak J."/>
            <person name="Lajeunesse T.C."/>
            <person name="Voolstra C.R."/>
        </authorList>
    </citation>
    <scope>NUCLEOTIDE SEQUENCE [LARGE SCALE GENOMIC DNA]</scope>
    <source>
        <strain evidence="3 4">CCMP2467</strain>
    </source>
</reference>
<evidence type="ECO:0000313" key="3">
    <source>
        <dbReference type="EMBL" id="OLP88738.1"/>
    </source>
</evidence>
<proteinExistence type="predicted"/>
<feature type="region of interest" description="Disordered" evidence="1">
    <location>
        <begin position="393"/>
        <end position="508"/>
    </location>
</feature>
<feature type="compositionally biased region" description="Low complexity" evidence="1">
    <location>
        <begin position="226"/>
        <end position="238"/>
    </location>
</feature>
<accession>A0A1Q9D0N7</accession>
<dbReference type="EMBL" id="LSRX01000796">
    <property type="protein sequence ID" value="OLP88738.1"/>
    <property type="molecule type" value="Genomic_DNA"/>
</dbReference>
<protein>
    <recommendedName>
        <fullName evidence="2">TFIIS central domain-containing protein</fullName>
    </recommendedName>
</protein>
<comment type="caution">
    <text evidence="3">The sequence shown here is derived from an EMBL/GenBank/DDBJ whole genome shotgun (WGS) entry which is preliminary data.</text>
</comment>
<evidence type="ECO:0000256" key="1">
    <source>
        <dbReference type="SAM" id="MobiDB-lite"/>
    </source>
</evidence>
<dbReference type="GO" id="GO:0006351">
    <property type="term" value="P:DNA-templated transcription"/>
    <property type="evidence" value="ECO:0007669"/>
    <property type="project" value="InterPro"/>
</dbReference>
<evidence type="ECO:0000313" key="4">
    <source>
        <dbReference type="Proteomes" id="UP000186817"/>
    </source>
</evidence>
<keyword evidence="4" id="KW-1185">Reference proteome</keyword>
<feature type="region of interest" description="Disordered" evidence="1">
    <location>
        <begin position="219"/>
        <end position="238"/>
    </location>
</feature>
<gene>
    <name evidence="3" type="ORF">AK812_SmicGene29867</name>
</gene>
<dbReference type="Proteomes" id="UP000186817">
    <property type="component" value="Unassembled WGS sequence"/>
</dbReference>